<reference evidence="2 3" key="1">
    <citation type="journal article" date="2021" name="Comput. Struct. Biotechnol. J.">
        <title>De novo genome assembly of the potent medicinal plant Rehmannia glutinosa using nanopore technology.</title>
        <authorList>
            <person name="Ma L."/>
            <person name="Dong C."/>
            <person name="Song C."/>
            <person name="Wang X."/>
            <person name="Zheng X."/>
            <person name="Niu Y."/>
            <person name="Chen S."/>
            <person name="Feng W."/>
        </authorList>
    </citation>
    <scope>NUCLEOTIDE SEQUENCE [LARGE SCALE GENOMIC DNA]</scope>
    <source>
        <strain evidence="2">DH-2019</strain>
    </source>
</reference>
<evidence type="ECO:0000313" key="2">
    <source>
        <dbReference type="EMBL" id="KAK6144924.1"/>
    </source>
</evidence>
<feature type="region of interest" description="Disordered" evidence="1">
    <location>
        <begin position="1"/>
        <end position="128"/>
    </location>
</feature>
<evidence type="ECO:0000313" key="3">
    <source>
        <dbReference type="Proteomes" id="UP001318860"/>
    </source>
</evidence>
<proteinExistence type="predicted"/>
<name>A0ABR0WCY2_REHGL</name>
<feature type="compositionally biased region" description="Basic residues" evidence="1">
    <location>
        <begin position="44"/>
        <end position="70"/>
    </location>
</feature>
<keyword evidence="3" id="KW-1185">Reference proteome</keyword>
<gene>
    <name evidence="2" type="ORF">DH2020_021744</name>
</gene>
<evidence type="ECO:0000256" key="1">
    <source>
        <dbReference type="SAM" id="MobiDB-lite"/>
    </source>
</evidence>
<dbReference type="EMBL" id="JABTTQ020000012">
    <property type="protein sequence ID" value="KAK6144924.1"/>
    <property type="molecule type" value="Genomic_DNA"/>
</dbReference>
<feature type="compositionally biased region" description="Basic residues" evidence="1">
    <location>
        <begin position="97"/>
        <end position="109"/>
    </location>
</feature>
<dbReference type="Proteomes" id="UP001318860">
    <property type="component" value="Unassembled WGS sequence"/>
</dbReference>
<organism evidence="2 3">
    <name type="scientific">Rehmannia glutinosa</name>
    <name type="common">Chinese foxglove</name>
    <dbReference type="NCBI Taxonomy" id="99300"/>
    <lineage>
        <taxon>Eukaryota</taxon>
        <taxon>Viridiplantae</taxon>
        <taxon>Streptophyta</taxon>
        <taxon>Embryophyta</taxon>
        <taxon>Tracheophyta</taxon>
        <taxon>Spermatophyta</taxon>
        <taxon>Magnoliopsida</taxon>
        <taxon>eudicotyledons</taxon>
        <taxon>Gunneridae</taxon>
        <taxon>Pentapetalae</taxon>
        <taxon>asterids</taxon>
        <taxon>lamiids</taxon>
        <taxon>Lamiales</taxon>
        <taxon>Orobanchaceae</taxon>
        <taxon>Rehmannieae</taxon>
        <taxon>Rehmannia</taxon>
    </lineage>
</organism>
<feature type="compositionally biased region" description="Basic residues" evidence="1">
    <location>
        <begin position="117"/>
        <end position="128"/>
    </location>
</feature>
<feature type="compositionally biased region" description="Low complexity" evidence="1">
    <location>
        <begin position="22"/>
        <end position="37"/>
    </location>
</feature>
<protein>
    <submittedName>
        <fullName evidence="2">Uncharacterized protein</fullName>
    </submittedName>
</protein>
<comment type="caution">
    <text evidence="2">The sequence shown here is derived from an EMBL/GenBank/DDBJ whole genome shotgun (WGS) entry which is preliminary data.</text>
</comment>
<accession>A0ABR0WCY2</accession>
<sequence length="197" mass="22660">MPAGVRIRAVLPARPAPEIRQRPQGLRRQQRHQAPQRAPTPPAGRRRQFPRLRGGHAAARPRLRLRRRHLSPPAPAPPAPDGSQLRQIRALKVPESRRRHFQPRTHRRRPTGDQPSRRRRVSGRDHHHHFHHQLFPVNHQQQQAAVIRAFDSNSGYDASSLLAMNMSAQLVAFSSPGRRRRMVAGRRLNPLRVLIEN</sequence>